<reference evidence="1 2" key="2">
    <citation type="journal article" date="2012" name="Stand. Genomic Sci.">
        <title>Complete genome sequence of the moderately thermophilic mineral-sulfide-oxidizing firmicute Sulfobacillus acidophilus type strain (NAL(T)).</title>
        <authorList>
            <person name="Anderson I."/>
            <person name="Chertkov O."/>
            <person name="Chen A."/>
            <person name="Saunders E."/>
            <person name="Lapidus A."/>
            <person name="Nolan M."/>
            <person name="Lucas S."/>
            <person name="Hammon N."/>
            <person name="Deshpande S."/>
            <person name="Cheng J.F."/>
            <person name="Han C."/>
            <person name="Tapia R."/>
            <person name="Goodwin L.A."/>
            <person name="Pitluck S."/>
            <person name="Liolios K."/>
            <person name="Pagani I."/>
            <person name="Ivanova N."/>
            <person name="Mikhailova N."/>
            <person name="Pati A."/>
            <person name="Palaniappan K."/>
            <person name="Land M."/>
            <person name="Pan C."/>
            <person name="Rohde M."/>
            <person name="Pukall R."/>
            <person name="Goker M."/>
            <person name="Detter J.C."/>
            <person name="Woyke T."/>
            <person name="Bristow J."/>
            <person name="Eisen J.A."/>
            <person name="Markowitz V."/>
            <person name="Hugenholtz P."/>
            <person name="Kyrpides N.C."/>
            <person name="Klenk H.P."/>
            <person name="Mavromatis K."/>
        </authorList>
    </citation>
    <scope>NUCLEOTIDE SEQUENCE [LARGE SCALE GENOMIC DNA]</scope>
    <source>
        <strain evidence="2">ATCC 700253 / DSM 10332 / NAL</strain>
    </source>
</reference>
<evidence type="ECO:0000313" key="2">
    <source>
        <dbReference type="Proteomes" id="UP000005439"/>
    </source>
</evidence>
<dbReference type="AlphaFoldDB" id="G8TTS1"/>
<dbReference type="PATRIC" id="fig|679936.5.peg.3507"/>
<name>G8TTS1_SULAD</name>
<dbReference type="Gene3D" id="1.10.760.20">
    <property type="entry name" value="Protein of unknown function DUF3243"/>
    <property type="match status" value="1"/>
</dbReference>
<sequence length="83" mass="9830">MIEFKPDGASWEDVWHYAAEAFREGQAAHLDDTLVDLGNRYLEADSAMPETRWLAEFWQHANRDQRRRLAHLFMRAVGHEEFL</sequence>
<dbReference type="InterPro" id="IPR038292">
    <property type="entry name" value="YmfJ/YflH_sf"/>
</dbReference>
<gene>
    <name evidence="1" type="ordered locus">Sulac_3387</name>
</gene>
<accession>G8TTS1</accession>
<protein>
    <submittedName>
        <fullName evidence="1">Uncharacterized protein</fullName>
    </submittedName>
</protein>
<reference evidence="2" key="1">
    <citation type="submission" date="2011-12" db="EMBL/GenBank/DDBJ databases">
        <title>The complete genome of chromosome of Sulfobacillus acidophilus DSM 10332.</title>
        <authorList>
            <person name="Lucas S."/>
            <person name="Han J."/>
            <person name="Lapidus A."/>
            <person name="Bruce D."/>
            <person name="Goodwin L."/>
            <person name="Pitluck S."/>
            <person name="Peters L."/>
            <person name="Kyrpides N."/>
            <person name="Mavromatis K."/>
            <person name="Ivanova N."/>
            <person name="Mikhailova N."/>
            <person name="Chertkov O."/>
            <person name="Saunders E."/>
            <person name="Detter J.C."/>
            <person name="Tapia R."/>
            <person name="Han C."/>
            <person name="Land M."/>
            <person name="Hauser L."/>
            <person name="Markowitz V."/>
            <person name="Cheng J.-F."/>
            <person name="Hugenholtz P."/>
            <person name="Woyke T."/>
            <person name="Wu D."/>
            <person name="Pukall R."/>
            <person name="Gehrich-Schroeter G."/>
            <person name="Schneider S."/>
            <person name="Klenk H.-P."/>
            <person name="Eisen J.A."/>
        </authorList>
    </citation>
    <scope>NUCLEOTIDE SEQUENCE [LARGE SCALE GENOMIC DNA]</scope>
    <source>
        <strain evidence="2">ATCC 700253 / DSM 10332 / NAL</strain>
    </source>
</reference>
<dbReference type="HOGENOM" id="CLU_2541320_0_0_9"/>
<organism evidence="1 2">
    <name type="scientific">Sulfobacillus acidophilus (strain ATCC 700253 / DSM 10332 / NAL)</name>
    <dbReference type="NCBI Taxonomy" id="679936"/>
    <lineage>
        <taxon>Bacteria</taxon>
        <taxon>Bacillati</taxon>
        <taxon>Bacillota</taxon>
        <taxon>Clostridia</taxon>
        <taxon>Eubacteriales</taxon>
        <taxon>Clostridiales Family XVII. Incertae Sedis</taxon>
        <taxon>Sulfobacillus</taxon>
    </lineage>
</organism>
<proteinExistence type="predicted"/>
<dbReference type="Proteomes" id="UP000005439">
    <property type="component" value="Chromosome"/>
</dbReference>
<dbReference type="STRING" id="679936.Sulac_3387"/>
<dbReference type="KEGG" id="sap:Sulac_3387"/>
<dbReference type="EMBL" id="CP003179">
    <property type="protein sequence ID" value="AEW06830.1"/>
    <property type="molecule type" value="Genomic_DNA"/>
</dbReference>
<evidence type="ECO:0000313" key="1">
    <source>
        <dbReference type="EMBL" id="AEW06830.1"/>
    </source>
</evidence>
<keyword evidence="2" id="KW-1185">Reference proteome</keyword>